<accession>A0ABV7G504</accession>
<dbReference type="Proteomes" id="UP001595593">
    <property type="component" value="Unassembled WGS sequence"/>
</dbReference>
<name>A0ABV7G504_9PROT</name>
<comment type="caution">
    <text evidence="3">The sequence shown here is derived from an EMBL/GenBank/DDBJ whole genome shotgun (WGS) entry which is preliminary data.</text>
</comment>
<protein>
    <submittedName>
        <fullName evidence="3">Uncharacterized protein</fullName>
    </submittedName>
</protein>
<evidence type="ECO:0000256" key="2">
    <source>
        <dbReference type="SAM" id="Phobius"/>
    </source>
</evidence>
<keyword evidence="2" id="KW-0472">Membrane</keyword>
<dbReference type="EMBL" id="JBHRTN010000018">
    <property type="protein sequence ID" value="MFC3126623.1"/>
    <property type="molecule type" value="Genomic_DNA"/>
</dbReference>
<keyword evidence="2" id="KW-1133">Transmembrane helix</keyword>
<evidence type="ECO:0000313" key="4">
    <source>
        <dbReference type="Proteomes" id="UP001595593"/>
    </source>
</evidence>
<sequence>MENTSRKSVSPRQRPVWERTITGVIMPGVALGLAAGLTVTLGTLVWSGLHTTPAAEQRVEARIATLSPSPAPEAPLFERSDEPAALQHDSGEAERDALLAEVEQLLRQADALDAQLDRIQGGRNVWPPLEALGSPDVEDVPLQEQPSIAALAEPEVAASGRVAAPPVLPGQAAPEGLAVAPVPVPDIARSADTALALRAVPPDMASRAQEPAVRSAHAAVATRDQRLSAQVRQASVAVRPMTVGLQQRCRAIVLRAQLGEEPSHADQNFLREGCR</sequence>
<gene>
    <name evidence="3" type="ORF">ACFOD4_16280</name>
</gene>
<keyword evidence="1" id="KW-0175">Coiled coil</keyword>
<proteinExistence type="predicted"/>
<organism evidence="3 4">
    <name type="scientific">Teichococcus globiformis</name>
    <dbReference type="NCBI Taxonomy" id="2307229"/>
    <lineage>
        <taxon>Bacteria</taxon>
        <taxon>Pseudomonadati</taxon>
        <taxon>Pseudomonadota</taxon>
        <taxon>Alphaproteobacteria</taxon>
        <taxon>Acetobacterales</taxon>
        <taxon>Roseomonadaceae</taxon>
        <taxon>Roseomonas</taxon>
    </lineage>
</organism>
<evidence type="ECO:0000313" key="3">
    <source>
        <dbReference type="EMBL" id="MFC3126623.1"/>
    </source>
</evidence>
<evidence type="ECO:0000256" key="1">
    <source>
        <dbReference type="SAM" id="Coils"/>
    </source>
</evidence>
<reference evidence="4" key="1">
    <citation type="journal article" date="2019" name="Int. J. Syst. Evol. Microbiol.">
        <title>The Global Catalogue of Microorganisms (GCM) 10K type strain sequencing project: providing services to taxonomists for standard genome sequencing and annotation.</title>
        <authorList>
            <consortium name="The Broad Institute Genomics Platform"/>
            <consortium name="The Broad Institute Genome Sequencing Center for Infectious Disease"/>
            <person name="Wu L."/>
            <person name="Ma J."/>
        </authorList>
    </citation>
    <scope>NUCLEOTIDE SEQUENCE [LARGE SCALE GENOMIC DNA]</scope>
    <source>
        <strain evidence="4">KCTC 52094</strain>
    </source>
</reference>
<keyword evidence="2" id="KW-0812">Transmembrane</keyword>
<keyword evidence="4" id="KW-1185">Reference proteome</keyword>
<feature type="transmembrane region" description="Helical" evidence="2">
    <location>
        <begin position="21"/>
        <end position="49"/>
    </location>
</feature>
<dbReference type="RefSeq" id="WP_379598070.1">
    <property type="nucleotide sequence ID" value="NZ_JBHRTN010000018.1"/>
</dbReference>
<feature type="coiled-coil region" evidence="1">
    <location>
        <begin position="88"/>
        <end position="122"/>
    </location>
</feature>